<reference evidence="2 3" key="1">
    <citation type="submission" date="2020-02" db="EMBL/GenBank/DDBJ databases">
        <authorList>
            <person name="Hogendoorn C."/>
        </authorList>
    </citation>
    <scope>NUCLEOTIDE SEQUENCE [LARGE SCALE GENOMIC DNA]</scope>
    <source>
        <strain evidence="2">R501</strain>
    </source>
</reference>
<dbReference type="Proteomes" id="UP000503399">
    <property type="component" value="Chromosome"/>
</dbReference>
<dbReference type="AlphaFoldDB" id="A0A6F8ZFB6"/>
<proteinExistence type="predicted"/>
<dbReference type="EMBL" id="LR778114">
    <property type="protein sequence ID" value="CAB1128435.1"/>
    <property type="molecule type" value="Genomic_DNA"/>
</dbReference>
<evidence type="ECO:0000313" key="2">
    <source>
        <dbReference type="EMBL" id="CAB1128435.1"/>
    </source>
</evidence>
<name>A0A6F8ZFB6_9FIRM</name>
<feature type="compositionally biased region" description="Low complexity" evidence="1">
    <location>
        <begin position="75"/>
        <end position="90"/>
    </location>
</feature>
<sequence length="120" mass="12586">MRNAVTPYPAARVTARTDAYLVDLHLTATPVPVNNPLIGPGINGGLAQVVDSFGGRRYPTAAAARAALAGLTGLTCPRRPRRSAPSPCRAGSRRRSTGRPARRCCSGSRGAGRWRSGTHP</sequence>
<protein>
    <submittedName>
        <fullName evidence="2">Uncharacterized protein</fullName>
    </submittedName>
</protein>
<organism evidence="2 3">
    <name type="scientific">Candidatus Hydrogenisulfobacillus filiaventi</name>
    <dbReference type="NCBI Taxonomy" id="2707344"/>
    <lineage>
        <taxon>Bacteria</taxon>
        <taxon>Bacillati</taxon>
        <taxon>Bacillota</taxon>
        <taxon>Clostridia</taxon>
        <taxon>Eubacteriales</taxon>
        <taxon>Clostridiales Family XVII. Incertae Sedis</taxon>
        <taxon>Candidatus Hydrogenisulfobacillus</taxon>
    </lineage>
</organism>
<feature type="compositionally biased region" description="Low complexity" evidence="1">
    <location>
        <begin position="103"/>
        <end position="120"/>
    </location>
</feature>
<evidence type="ECO:0000313" key="3">
    <source>
        <dbReference type="Proteomes" id="UP000503399"/>
    </source>
</evidence>
<accession>A0A6F8ZFB6</accession>
<feature type="compositionally biased region" description="Basic residues" evidence="1">
    <location>
        <begin position="91"/>
        <end position="102"/>
    </location>
</feature>
<dbReference type="KEGG" id="hfv:R50_0929"/>
<evidence type="ECO:0000256" key="1">
    <source>
        <dbReference type="SAM" id="MobiDB-lite"/>
    </source>
</evidence>
<keyword evidence="3" id="KW-1185">Reference proteome</keyword>
<feature type="region of interest" description="Disordered" evidence="1">
    <location>
        <begin position="75"/>
        <end position="120"/>
    </location>
</feature>
<gene>
    <name evidence="2" type="ORF">R50_0929</name>
</gene>